<reference evidence="3" key="1">
    <citation type="journal article" date="2019" name="Int. J. Syst. Evol. Microbiol.">
        <title>The Global Catalogue of Microorganisms (GCM) 10K type strain sequencing project: providing services to taxonomists for standard genome sequencing and annotation.</title>
        <authorList>
            <consortium name="The Broad Institute Genomics Platform"/>
            <consortium name="The Broad Institute Genome Sequencing Center for Infectious Disease"/>
            <person name="Wu L."/>
            <person name="Ma J."/>
        </authorList>
    </citation>
    <scope>NUCLEOTIDE SEQUENCE [LARGE SCALE GENOMIC DNA]</scope>
    <source>
        <strain evidence="3">CCUG 46385</strain>
    </source>
</reference>
<organism evidence="2 3">
    <name type="scientific">Filifactor villosus</name>
    <dbReference type="NCBI Taxonomy" id="29374"/>
    <lineage>
        <taxon>Bacteria</taxon>
        <taxon>Bacillati</taxon>
        <taxon>Bacillota</taxon>
        <taxon>Clostridia</taxon>
        <taxon>Peptostreptococcales</taxon>
        <taxon>Filifactoraceae</taxon>
        <taxon>Filifactor</taxon>
    </lineage>
</organism>
<evidence type="ECO:0000313" key="2">
    <source>
        <dbReference type="EMBL" id="MFC4803529.1"/>
    </source>
</evidence>
<gene>
    <name evidence="2" type="ORF">ACFO4R_00390</name>
</gene>
<sequence length="136" mass="15928">MELVISAVFGDPQKPADHIAETVREVRKKLKEEFGVLEMDGLEKIDMFVCFSGRLSTYYPSSGIYQSRYHKKEKKLTLTVHFSEGEWSGREEDRKIFLQGYRTYLLQLSELIRKKVGQGFEETAYRQAVKRSFESF</sequence>
<evidence type="ECO:0000259" key="1">
    <source>
        <dbReference type="Pfam" id="PF15560"/>
    </source>
</evidence>
<accession>A0ABV9QHT6</accession>
<feature type="domain" description="Immunity protein 12" evidence="1">
    <location>
        <begin position="18"/>
        <end position="116"/>
    </location>
</feature>
<dbReference type="Proteomes" id="UP001595916">
    <property type="component" value="Unassembled WGS sequence"/>
</dbReference>
<dbReference type="InterPro" id="IPR029088">
    <property type="entry name" value="Imm12"/>
</dbReference>
<proteinExistence type="predicted"/>
<dbReference type="Pfam" id="PF15560">
    <property type="entry name" value="Imm12"/>
    <property type="match status" value="1"/>
</dbReference>
<evidence type="ECO:0000313" key="3">
    <source>
        <dbReference type="Proteomes" id="UP001595916"/>
    </source>
</evidence>
<dbReference type="RefSeq" id="WP_379786963.1">
    <property type="nucleotide sequence ID" value="NZ_JBHSHL010000002.1"/>
</dbReference>
<keyword evidence="3" id="KW-1185">Reference proteome</keyword>
<name>A0ABV9QHT6_9FIRM</name>
<protein>
    <submittedName>
        <fullName evidence="2">Imm12 family immunity protein</fullName>
    </submittedName>
</protein>
<comment type="caution">
    <text evidence="2">The sequence shown here is derived from an EMBL/GenBank/DDBJ whole genome shotgun (WGS) entry which is preliminary data.</text>
</comment>
<dbReference type="EMBL" id="JBHSHL010000002">
    <property type="protein sequence ID" value="MFC4803529.1"/>
    <property type="molecule type" value="Genomic_DNA"/>
</dbReference>